<protein>
    <submittedName>
        <fullName evidence="2">Uncharacterized protein</fullName>
    </submittedName>
</protein>
<dbReference type="HOGENOM" id="CLU_1599038_0_0_2"/>
<sequence>MIYHRDNSTAMNNSKSKDSILPSHRSDRAACENREKQPARQSTSTYESSTFSSPALDQFRGLLPDFNNRLSPMRDLGLSPLGHSRLSSEARPRLVSDSALGLVSGILPGPLSGPKNEKPEMSVGKRLEITPDLPGKTLAGDKVGSLTLDADLPMGLIESRLLTLKPAEEETNEKK</sequence>
<dbReference type="InParanoid" id="Q8TM14"/>
<accession>Q8TM14</accession>
<organism evidence="2 3">
    <name type="scientific">Methanosarcina acetivorans (strain ATCC 35395 / DSM 2834 / JCM 12185 / C2A)</name>
    <dbReference type="NCBI Taxonomy" id="188937"/>
    <lineage>
        <taxon>Archaea</taxon>
        <taxon>Methanobacteriati</taxon>
        <taxon>Methanobacteriota</taxon>
        <taxon>Stenosarchaea group</taxon>
        <taxon>Methanomicrobia</taxon>
        <taxon>Methanosarcinales</taxon>
        <taxon>Methanosarcinaceae</taxon>
        <taxon>Methanosarcina</taxon>
    </lineage>
</organism>
<feature type="compositionally biased region" description="Low complexity" evidence="1">
    <location>
        <begin position="42"/>
        <end position="52"/>
    </location>
</feature>
<keyword evidence="3" id="KW-1185">Reference proteome</keyword>
<evidence type="ECO:0000313" key="3">
    <source>
        <dbReference type="Proteomes" id="UP000002487"/>
    </source>
</evidence>
<dbReference type="EnsemblBacteria" id="AAM06235">
    <property type="protein sequence ID" value="AAM06235"/>
    <property type="gene ID" value="MA_2856"/>
</dbReference>
<gene>
    <name evidence="2" type="ordered locus">MA_2856</name>
</gene>
<proteinExistence type="predicted"/>
<dbReference type="KEGG" id="mac:MA_2856"/>
<evidence type="ECO:0000313" key="2">
    <source>
        <dbReference type="EMBL" id="AAM06235.1"/>
    </source>
</evidence>
<name>Q8TM14_METAC</name>
<feature type="region of interest" description="Disordered" evidence="1">
    <location>
        <begin position="1"/>
        <end position="52"/>
    </location>
</feature>
<evidence type="ECO:0000256" key="1">
    <source>
        <dbReference type="SAM" id="MobiDB-lite"/>
    </source>
</evidence>
<dbReference type="EMBL" id="AE010299">
    <property type="protein sequence ID" value="AAM06235.1"/>
    <property type="molecule type" value="Genomic_DNA"/>
</dbReference>
<reference evidence="2 3" key="1">
    <citation type="journal article" date="2002" name="Genome Res.">
        <title>The genome of Methanosarcina acetivorans reveals extensive metabolic and physiological diversity.</title>
        <authorList>
            <person name="Galagan J.E."/>
            <person name="Nusbaum C."/>
            <person name="Roy A."/>
            <person name="Endrizzi M.G."/>
            <person name="Macdonald P."/>
            <person name="FitzHugh W."/>
            <person name="Calvo S."/>
            <person name="Engels R."/>
            <person name="Smirnov S."/>
            <person name="Atnoor D."/>
            <person name="Brown A."/>
            <person name="Allen N."/>
            <person name="Naylor J."/>
            <person name="Stange-Thomann N."/>
            <person name="DeArellano K."/>
            <person name="Johnson R."/>
            <person name="Linton L."/>
            <person name="McEwan P."/>
            <person name="McKernan K."/>
            <person name="Talamas J."/>
            <person name="Tirrell A."/>
            <person name="Ye W."/>
            <person name="Zimmer A."/>
            <person name="Barber R.D."/>
            <person name="Cann I."/>
            <person name="Graham D.E."/>
            <person name="Grahame D.A."/>
            <person name="Guss A."/>
            <person name="Hedderich R."/>
            <person name="Ingram-Smith C."/>
            <person name="Kuettner C.H."/>
            <person name="Krzycki J.A."/>
            <person name="Leigh J.A."/>
            <person name="Li W."/>
            <person name="Liu J."/>
            <person name="Mukhopadhyay B."/>
            <person name="Reeve J.N."/>
            <person name="Smith K."/>
            <person name="Springer T.A."/>
            <person name="Umayam L.A."/>
            <person name="White O."/>
            <person name="White R.H."/>
            <person name="de Macario E.C."/>
            <person name="Ferry J.G."/>
            <person name="Jarrell K.F."/>
            <person name="Jing H."/>
            <person name="Macario A.J.L."/>
            <person name="Paulsen I."/>
            <person name="Pritchett M."/>
            <person name="Sowers K.R."/>
            <person name="Swanson R.V."/>
            <person name="Zinder S.H."/>
            <person name="Lander E."/>
            <person name="Metcalf W.W."/>
            <person name="Birren B."/>
        </authorList>
    </citation>
    <scope>NUCLEOTIDE SEQUENCE [LARGE SCALE GENOMIC DNA]</scope>
    <source>
        <strain evidence="3">ATCC 35395 / DSM 2834 / JCM 12185 / C2A</strain>
    </source>
</reference>
<feature type="compositionally biased region" description="Basic and acidic residues" evidence="1">
    <location>
        <begin position="24"/>
        <end position="38"/>
    </location>
</feature>
<dbReference type="AlphaFoldDB" id="Q8TM14"/>
<dbReference type="Proteomes" id="UP000002487">
    <property type="component" value="Chromosome"/>
</dbReference>